<organism evidence="1 2">
    <name type="scientific">Panagrolaimus sp. ES5</name>
    <dbReference type="NCBI Taxonomy" id="591445"/>
    <lineage>
        <taxon>Eukaryota</taxon>
        <taxon>Metazoa</taxon>
        <taxon>Ecdysozoa</taxon>
        <taxon>Nematoda</taxon>
        <taxon>Chromadorea</taxon>
        <taxon>Rhabditida</taxon>
        <taxon>Tylenchina</taxon>
        <taxon>Panagrolaimomorpha</taxon>
        <taxon>Panagrolaimoidea</taxon>
        <taxon>Panagrolaimidae</taxon>
        <taxon>Panagrolaimus</taxon>
    </lineage>
</organism>
<reference evidence="2" key="1">
    <citation type="submission" date="2022-11" db="UniProtKB">
        <authorList>
            <consortium name="WormBaseParasite"/>
        </authorList>
    </citation>
    <scope>IDENTIFICATION</scope>
</reference>
<dbReference type="Proteomes" id="UP000887579">
    <property type="component" value="Unplaced"/>
</dbReference>
<dbReference type="WBParaSite" id="ES5_v2.g8879.t1">
    <property type="protein sequence ID" value="ES5_v2.g8879.t1"/>
    <property type="gene ID" value="ES5_v2.g8879"/>
</dbReference>
<proteinExistence type="predicted"/>
<name>A0AC34GVF4_9BILA</name>
<evidence type="ECO:0000313" key="1">
    <source>
        <dbReference type="Proteomes" id="UP000887579"/>
    </source>
</evidence>
<evidence type="ECO:0000313" key="2">
    <source>
        <dbReference type="WBParaSite" id="ES5_v2.g8879.t1"/>
    </source>
</evidence>
<sequence>MSIIIENPEKNRLDPKKRTPGEFLLKYFLHGQQLTNEQEIHFISSNSESFDQILMQKYRKIFAFLIPFVVAQFVWWCTAIRFDYFSLFETHWELPVTMIGGAIVAGMTAEGGGAIAFPVMTFILHLSPKCARDFSLMIQSIGMSLALFVILFMRIQIEWRAITYALVGALPGVVFGFHVIDELFNGPEKKMLFVSIWAAFAISLYILNREKKRTTVPVVQFFCLWKAFALIGTGFIGGIFTSFAGSGVDIATFSVITLLFKVNEKTATPTTIVIMALLSQFSFFWCGIVTADIDPEALNYLRVSVPIVVFFAPFGSFLGSHFHRLTLAWLVCILEFVAYFGFLCTMPAWPLLIASVAILLIGFIFFSFLSRAGKRLTEDELGIIDPNAIVPFPETDAIKICK</sequence>
<protein>
    <submittedName>
        <fullName evidence="2">Membrane transporter protein</fullName>
    </submittedName>
</protein>
<accession>A0AC34GVF4</accession>